<reference evidence="2" key="1">
    <citation type="submission" date="2021-08" db="EMBL/GenBank/DDBJ databases">
        <title>WGS assembly of Ceratopteris richardii.</title>
        <authorList>
            <person name="Marchant D.B."/>
            <person name="Chen G."/>
            <person name="Jenkins J."/>
            <person name="Shu S."/>
            <person name="Leebens-Mack J."/>
            <person name="Grimwood J."/>
            <person name="Schmutz J."/>
            <person name="Soltis P."/>
            <person name="Soltis D."/>
            <person name="Chen Z.-H."/>
        </authorList>
    </citation>
    <scope>NUCLEOTIDE SEQUENCE</scope>
    <source>
        <strain evidence="2">Whitten #5841</strain>
        <tissue evidence="2">Leaf</tissue>
    </source>
</reference>
<keyword evidence="3" id="KW-1185">Reference proteome</keyword>
<keyword evidence="1" id="KW-0472">Membrane</keyword>
<keyword evidence="1" id="KW-0812">Transmembrane</keyword>
<evidence type="ECO:0000313" key="2">
    <source>
        <dbReference type="EMBL" id="KAH7434479.1"/>
    </source>
</evidence>
<proteinExistence type="predicted"/>
<name>A0A8T2UQI4_CERRI</name>
<feature type="transmembrane region" description="Helical" evidence="1">
    <location>
        <begin position="36"/>
        <end position="58"/>
    </location>
</feature>
<dbReference type="EMBL" id="CM035411">
    <property type="protein sequence ID" value="KAH7434479.1"/>
    <property type="molecule type" value="Genomic_DNA"/>
</dbReference>
<evidence type="ECO:0000313" key="3">
    <source>
        <dbReference type="Proteomes" id="UP000825935"/>
    </source>
</evidence>
<organism evidence="2 3">
    <name type="scientific">Ceratopteris richardii</name>
    <name type="common">Triangle waterfern</name>
    <dbReference type="NCBI Taxonomy" id="49495"/>
    <lineage>
        <taxon>Eukaryota</taxon>
        <taxon>Viridiplantae</taxon>
        <taxon>Streptophyta</taxon>
        <taxon>Embryophyta</taxon>
        <taxon>Tracheophyta</taxon>
        <taxon>Polypodiopsida</taxon>
        <taxon>Polypodiidae</taxon>
        <taxon>Polypodiales</taxon>
        <taxon>Pteridineae</taxon>
        <taxon>Pteridaceae</taxon>
        <taxon>Parkerioideae</taxon>
        <taxon>Ceratopteris</taxon>
    </lineage>
</organism>
<keyword evidence="1" id="KW-1133">Transmembrane helix</keyword>
<dbReference type="Proteomes" id="UP000825935">
    <property type="component" value="Chromosome 6"/>
</dbReference>
<feature type="transmembrane region" description="Helical" evidence="1">
    <location>
        <begin position="12"/>
        <end position="30"/>
    </location>
</feature>
<evidence type="ECO:0000256" key="1">
    <source>
        <dbReference type="SAM" id="Phobius"/>
    </source>
</evidence>
<accession>A0A8T2UQI4</accession>
<gene>
    <name evidence="2" type="ORF">KP509_06G019200</name>
</gene>
<dbReference type="AlphaFoldDB" id="A0A8T2UQI4"/>
<comment type="caution">
    <text evidence="2">The sequence shown here is derived from an EMBL/GenBank/DDBJ whole genome shotgun (WGS) entry which is preliminary data.</text>
</comment>
<sequence>MQSFITYRDPPPVKCVLGVAPVISFAFTHVHVDLELLLSISFGFISNRIALLVSLILWQEDSSHFRGPKAIQSTCASRSSENHISHFQSCLIVKEVISAIDSKMGPMNADKPIREADEELIVLPGRTIHARNPGWFDRLK</sequence>
<protein>
    <submittedName>
        <fullName evidence="2">Uncharacterized protein</fullName>
    </submittedName>
</protein>